<evidence type="ECO:0000313" key="5">
    <source>
        <dbReference type="EMBL" id="QDV05087.1"/>
    </source>
</evidence>
<dbReference type="GO" id="GO:0033389">
    <property type="term" value="P:putrescine biosynthetic process from arginine, via agmatine"/>
    <property type="evidence" value="ECO:0007669"/>
    <property type="project" value="TreeGrafter"/>
</dbReference>
<comment type="similarity">
    <text evidence="4">Belongs to the arginase family.</text>
</comment>
<dbReference type="AlphaFoldDB" id="A0A518ELW5"/>
<evidence type="ECO:0000256" key="3">
    <source>
        <dbReference type="PIRSR" id="PIRSR036979-1"/>
    </source>
</evidence>
<evidence type="ECO:0000256" key="2">
    <source>
        <dbReference type="ARBA" id="ARBA00022801"/>
    </source>
</evidence>
<dbReference type="PROSITE" id="PS51409">
    <property type="entry name" value="ARGINASE_2"/>
    <property type="match status" value="1"/>
</dbReference>
<feature type="binding site" evidence="3">
    <location>
        <position position="265"/>
    </location>
    <ligand>
        <name>Mn(2+)</name>
        <dbReference type="ChEBI" id="CHEBI:29035"/>
        <label>1</label>
    </ligand>
</feature>
<evidence type="ECO:0000256" key="1">
    <source>
        <dbReference type="ARBA" id="ARBA00022723"/>
    </source>
</evidence>
<dbReference type="Gene3D" id="3.40.800.10">
    <property type="entry name" value="Ureohydrolase domain"/>
    <property type="match status" value="1"/>
</dbReference>
<accession>A0A518ELW5</accession>
<dbReference type="EC" id="3.5.3.24" evidence="5"/>
<dbReference type="GO" id="GO:0046872">
    <property type="term" value="F:metal ion binding"/>
    <property type="evidence" value="ECO:0007669"/>
    <property type="project" value="UniProtKB-KW"/>
</dbReference>
<feature type="binding site" evidence="3">
    <location>
        <position position="150"/>
    </location>
    <ligand>
        <name>Mn(2+)</name>
        <dbReference type="ChEBI" id="CHEBI:29035"/>
        <label>1</label>
    </ligand>
</feature>
<keyword evidence="6" id="KW-1185">Reference proteome</keyword>
<dbReference type="InterPro" id="IPR023696">
    <property type="entry name" value="Ureohydrolase_dom_sf"/>
</dbReference>
<dbReference type="SUPFAM" id="SSF52768">
    <property type="entry name" value="Arginase/deacetylase"/>
    <property type="match status" value="1"/>
</dbReference>
<dbReference type="CDD" id="cd11593">
    <property type="entry name" value="Agmatinase-like_2"/>
    <property type="match status" value="1"/>
</dbReference>
<gene>
    <name evidence="5" type="ORF">Poly30_05820</name>
</gene>
<proteinExistence type="inferred from homology"/>
<evidence type="ECO:0000313" key="6">
    <source>
        <dbReference type="Proteomes" id="UP000320390"/>
    </source>
</evidence>
<dbReference type="Pfam" id="PF00491">
    <property type="entry name" value="Arginase"/>
    <property type="match status" value="1"/>
</dbReference>
<feature type="binding site" evidence="3">
    <location>
        <position position="177"/>
    </location>
    <ligand>
        <name>Mn(2+)</name>
        <dbReference type="ChEBI" id="CHEBI:29035"/>
        <label>1</label>
    </ligand>
</feature>
<protein>
    <submittedName>
        <fullName evidence="5">N(1)-aminopropylagmatine ureohydrolase</fullName>
        <ecNumber evidence="5">3.5.3.24</ecNumber>
    </submittedName>
</protein>
<keyword evidence="1 3" id="KW-0479">Metal-binding</keyword>
<dbReference type="PANTHER" id="PTHR11358:SF26">
    <property type="entry name" value="GUANIDINO ACID HYDROLASE, MITOCHONDRIAL"/>
    <property type="match status" value="1"/>
</dbReference>
<feature type="binding site" evidence="3">
    <location>
        <position position="175"/>
    </location>
    <ligand>
        <name>Mn(2+)</name>
        <dbReference type="ChEBI" id="CHEBI:29035"/>
        <label>1</label>
    </ligand>
</feature>
<evidence type="ECO:0000256" key="4">
    <source>
        <dbReference type="PROSITE-ProRule" id="PRU00742"/>
    </source>
</evidence>
<sequence>MPMDFDPNAASGADSGLFGLPHGPGDAAIHVLGVPFEATTSYRGGTAHGPEAVLAASRQIDLFDLRFGKPYESGIWMAPIEDRFHAWNTAARALTQPLIEKGGAEDADAAAVARINEIGDEINASVRAFFDERLSGGREPKLPVLLGGDHSTPFGAIAACADRYPGLAVLQFDAHADLRPAFEGFRWSHASIMHNVLQEIGNVSKIVQVGIRDLCEQEYEELRGPSPVTALFEADLDSARFEGRTRALARETLSGLPDDVYISFDIDALDPTLCPNTGTPVPGGLRWDELMVWLEELRKSGKRIVGLDLNEVSPGPDGDPEGTSWDAIVGARLLYRLMGAAQSA</sequence>
<feature type="binding site" evidence="3">
    <location>
        <position position="173"/>
    </location>
    <ligand>
        <name>Mn(2+)</name>
        <dbReference type="ChEBI" id="CHEBI:29035"/>
        <label>1</label>
    </ligand>
</feature>
<dbReference type="GO" id="GO:0043920">
    <property type="term" value="F:aminopropylagmatine ureohydrolase activity"/>
    <property type="evidence" value="ECO:0007669"/>
    <property type="project" value="UniProtKB-EC"/>
</dbReference>
<dbReference type="PANTHER" id="PTHR11358">
    <property type="entry name" value="ARGINASE/AGMATINASE"/>
    <property type="match status" value="1"/>
</dbReference>
<keyword evidence="3" id="KW-0464">Manganese</keyword>
<dbReference type="EMBL" id="CP036434">
    <property type="protein sequence ID" value="QDV05087.1"/>
    <property type="molecule type" value="Genomic_DNA"/>
</dbReference>
<feature type="binding site" evidence="3">
    <location>
        <position position="267"/>
    </location>
    <ligand>
        <name>Mn(2+)</name>
        <dbReference type="ChEBI" id="CHEBI:29035"/>
        <label>1</label>
    </ligand>
</feature>
<dbReference type="PRINTS" id="PR00116">
    <property type="entry name" value="ARGINASE"/>
</dbReference>
<dbReference type="Proteomes" id="UP000320390">
    <property type="component" value="Chromosome"/>
</dbReference>
<dbReference type="GO" id="GO:0008783">
    <property type="term" value="F:agmatinase activity"/>
    <property type="evidence" value="ECO:0007669"/>
    <property type="project" value="TreeGrafter"/>
</dbReference>
<dbReference type="InterPro" id="IPR006035">
    <property type="entry name" value="Ureohydrolase"/>
</dbReference>
<comment type="cofactor">
    <cofactor evidence="3">
        <name>Mn(2+)</name>
        <dbReference type="ChEBI" id="CHEBI:29035"/>
    </cofactor>
    <text evidence="3">Binds 2 manganese ions per subunit.</text>
</comment>
<reference evidence="5 6" key="1">
    <citation type="submission" date="2019-02" db="EMBL/GenBank/DDBJ databases">
        <title>Deep-cultivation of Planctomycetes and their phenomic and genomic characterization uncovers novel biology.</title>
        <authorList>
            <person name="Wiegand S."/>
            <person name="Jogler M."/>
            <person name="Boedeker C."/>
            <person name="Pinto D."/>
            <person name="Vollmers J."/>
            <person name="Rivas-Marin E."/>
            <person name="Kohn T."/>
            <person name="Peeters S.H."/>
            <person name="Heuer A."/>
            <person name="Rast P."/>
            <person name="Oberbeckmann S."/>
            <person name="Bunk B."/>
            <person name="Jeske O."/>
            <person name="Meyerdierks A."/>
            <person name="Storesund J.E."/>
            <person name="Kallscheuer N."/>
            <person name="Luecker S."/>
            <person name="Lage O.M."/>
            <person name="Pohl T."/>
            <person name="Merkel B.J."/>
            <person name="Hornburger P."/>
            <person name="Mueller R.-W."/>
            <person name="Bruemmer F."/>
            <person name="Labrenz M."/>
            <person name="Spormann A.M."/>
            <person name="Op den Camp H."/>
            <person name="Overmann J."/>
            <person name="Amann R."/>
            <person name="Jetten M.S.M."/>
            <person name="Mascher T."/>
            <person name="Medema M.H."/>
            <person name="Devos D.P."/>
            <person name="Kaster A.-K."/>
            <person name="Ovreas L."/>
            <person name="Rohde M."/>
            <person name="Galperin M.Y."/>
            <person name="Jogler C."/>
        </authorList>
    </citation>
    <scope>NUCLEOTIDE SEQUENCE [LARGE SCALE GENOMIC DNA]</scope>
    <source>
        <strain evidence="5 6">Poly30</strain>
    </source>
</reference>
<keyword evidence="2 5" id="KW-0378">Hydrolase</keyword>
<organism evidence="5 6">
    <name type="scientific">Saltatorellus ferox</name>
    <dbReference type="NCBI Taxonomy" id="2528018"/>
    <lineage>
        <taxon>Bacteria</taxon>
        <taxon>Pseudomonadati</taxon>
        <taxon>Planctomycetota</taxon>
        <taxon>Planctomycetia</taxon>
        <taxon>Planctomycetia incertae sedis</taxon>
        <taxon>Saltatorellus</taxon>
    </lineage>
</organism>
<dbReference type="PIRSF" id="PIRSF036979">
    <property type="entry name" value="Arginase"/>
    <property type="match status" value="1"/>
</dbReference>
<name>A0A518ELW5_9BACT</name>